<dbReference type="InterPro" id="IPR029063">
    <property type="entry name" value="SAM-dependent_MTases_sf"/>
</dbReference>
<dbReference type="SUPFAM" id="SSF53335">
    <property type="entry name" value="S-adenosyl-L-methionine-dependent methyltransferases"/>
    <property type="match status" value="1"/>
</dbReference>
<dbReference type="Proteomes" id="UP000638732">
    <property type="component" value="Unassembled WGS sequence"/>
</dbReference>
<dbReference type="InterPro" id="IPR013216">
    <property type="entry name" value="Methyltransf_11"/>
</dbReference>
<gene>
    <name evidence="2" type="ORF">GSY63_06780</name>
</gene>
<comment type="caution">
    <text evidence="2">The sequence shown here is derived from an EMBL/GenBank/DDBJ whole genome shotgun (WGS) entry which is preliminary data.</text>
</comment>
<proteinExistence type="predicted"/>
<sequence>MIAQLKGYLNHFRFTKPVPDTPSETAYDLWAAEYDRQPDNLMLALDEQIFGSLLKTIDLKDKIVADMGCGTGRHWSKLFKGQPARLTGYDVSGGMLDELKRKYPQADIVKLTGDLVPQLNDNSLDIIVSTLTVAHIDNIDDVVNAWVKALKPEAAVIITDFHPEALAMGGKRTFSVQNQKITIHNNVHPVSMLINKLAAHGFGITALEERLVDESVKHYYEKKNALGVYEKFKGRPIIYGMCLSRTKNDTPQPALN</sequence>
<dbReference type="RefSeq" id="WP_166585035.1">
    <property type="nucleotide sequence ID" value="NZ_WWEO01000040.1"/>
</dbReference>
<evidence type="ECO:0000259" key="1">
    <source>
        <dbReference type="Pfam" id="PF08241"/>
    </source>
</evidence>
<name>A0A966DS03_9SPHI</name>
<dbReference type="GO" id="GO:0008757">
    <property type="term" value="F:S-adenosylmethionine-dependent methyltransferase activity"/>
    <property type="evidence" value="ECO:0007669"/>
    <property type="project" value="InterPro"/>
</dbReference>
<accession>A0A966DS03</accession>
<reference evidence="2" key="1">
    <citation type="submission" date="2020-01" db="EMBL/GenBank/DDBJ databases">
        <authorList>
            <person name="Seo Y.L."/>
        </authorList>
    </citation>
    <scope>NUCLEOTIDE SEQUENCE</scope>
    <source>
        <strain evidence="2">R11</strain>
    </source>
</reference>
<dbReference type="EMBL" id="WWEO01000040">
    <property type="protein sequence ID" value="NCD69055.1"/>
    <property type="molecule type" value="Genomic_DNA"/>
</dbReference>
<keyword evidence="3" id="KW-1185">Reference proteome</keyword>
<reference evidence="2" key="2">
    <citation type="submission" date="2020-10" db="EMBL/GenBank/DDBJ databases">
        <title>Mucilaginibacter sp. nov., isolated from soil.</title>
        <authorList>
            <person name="Jeon C.O."/>
        </authorList>
    </citation>
    <scope>NUCLEOTIDE SEQUENCE</scope>
    <source>
        <strain evidence="2">R11</strain>
    </source>
</reference>
<dbReference type="AlphaFoldDB" id="A0A966DS03"/>
<evidence type="ECO:0000313" key="2">
    <source>
        <dbReference type="EMBL" id="NCD69055.1"/>
    </source>
</evidence>
<protein>
    <submittedName>
        <fullName evidence="2">Methyltransferase domain-containing protein</fullName>
    </submittedName>
</protein>
<feature type="domain" description="Methyltransferase type 11" evidence="1">
    <location>
        <begin position="66"/>
        <end position="158"/>
    </location>
</feature>
<keyword evidence="2" id="KW-0808">Transferase</keyword>
<keyword evidence="2" id="KW-0489">Methyltransferase</keyword>
<organism evidence="2 3">
    <name type="scientific">Mucilaginibacter agri</name>
    <dbReference type="NCBI Taxonomy" id="2695265"/>
    <lineage>
        <taxon>Bacteria</taxon>
        <taxon>Pseudomonadati</taxon>
        <taxon>Bacteroidota</taxon>
        <taxon>Sphingobacteriia</taxon>
        <taxon>Sphingobacteriales</taxon>
        <taxon>Sphingobacteriaceae</taxon>
        <taxon>Mucilaginibacter</taxon>
    </lineage>
</organism>
<dbReference type="Gene3D" id="3.40.50.150">
    <property type="entry name" value="Vaccinia Virus protein VP39"/>
    <property type="match status" value="1"/>
</dbReference>
<evidence type="ECO:0000313" key="3">
    <source>
        <dbReference type="Proteomes" id="UP000638732"/>
    </source>
</evidence>
<dbReference type="InterPro" id="IPR050508">
    <property type="entry name" value="Methyltransf_Superfamily"/>
</dbReference>
<dbReference type="GO" id="GO:0032259">
    <property type="term" value="P:methylation"/>
    <property type="evidence" value="ECO:0007669"/>
    <property type="project" value="UniProtKB-KW"/>
</dbReference>
<dbReference type="CDD" id="cd02440">
    <property type="entry name" value="AdoMet_MTases"/>
    <property type="match status" value="1"/>
</dbReference>
<dbReference type="Pfam" id="PF08241">
    <property type="entry name" value="Methyltransf_11"/>
    <property type="match status" value="1"/>
</dbReference>
<dbReference type="PANTHER" id="PTHR42912">
    <property type="entry name" value="METHYLTRANSFERASE"/>
    <property type="match status" value="1"/>
</dbReference>